<dbReference type="PROSITE" id="PS51353">
    <property type="entry name" value="ARSC"/>
    <property type="match status" value="1"/>
</dbReference>
<dbReference type="SUPFAM" id="SSF52833">
    <property type="entry name" value="Thioredoxin-like"/>
    <property type="match status" value="1"/>
</dbReference>
<accession>A0A6J7JK55</accession>
<organism evidence="2">
    <name type="scientific">freshwater metagenome</name>
    <dbReference type="NCBI Taxonomy" id="449393"/>
    <lineage>
        <taxon>unclassified sequences</taxon>
        <taxon>metagenomes</taxon>
        <taxon>ecological metagenomes</taxon>
    </lineage>
</organism>
<dbReference type="Pfam" id="PF03960">
    <property type="entry name" value="ArsC"/>
    <property type="match status" value="1"/>
</dbReference>
<dbReference type="GO" id="GO:0008794">
    <property type="term" value="F:arsenate reductase (glutaredoxin) activity"/>
    <property type="evidence" value="ECO:0007669"/>
    <property type="project" value="InterPro"/>
</dbReference>
<dbReference type="InterPro" id="IPR006660">
    <property type="entry name" value="Arsenate_reductase-like"/>
</dbReference>
<dbReference type="EMBL" id="CAFBMX010000014">
    <property type="protein sequence ID" value="CAB4943726.1"/>
    <property type="molecule type" value="Genomic_DNA"/>
</dbReference>
<evidence type="ECO:0000313" key="2">
    <source>
        <dbReference type="EMBL" id="CAB4943726.1"/>
    </source>
</evidence>
<gene>
    <name evidence="2" type="ORF">UFOPK3674_01979</name>
</gene>
<dbReference type="CDD" id="cd03034">
    <property type="entry name" value="ArsC_ArsC"/>
    <property type="match status" value="1"/>
</dbReference>
<sequence length="128" mass="14614">MTCVRRGWQAGVMELWHNPRCSKSRQAKALLEERGAPFRERRYLDDPPSAEELDAVLRALGLEPWELARLGEPIAKELQLRELPHERAAWLELLAAHPILIERPILFSGDGRAALGRPPERVLELLEP</sequence>
<dbReference type="Gene3D" id="3.40.30.10">
    <property type="entry name" value="Glutaredoxin"/>
    <property type="match status" value="1"/>
</dbReference>
<dbReference type="InterPro" id="IPR006659">
    <property type="entry name" value="Arsenate_reductase"/>
</dbReference>
<reference evidence="2" key="1">
    <citation type="submission" date="2020-05" db="EMBL/GenBank/DDBJ databases">
        <authorList>
            <person name="Chiriac C."/>
            <person name="Salcher M."/>
            <person name="Ghai R."/>
            <person name="Kavagutti S V."/>
        </authorList>
    </citation>
    <scope>NUCLEOTIDE SEQUENCE</scope>
</reference>
<keyword evidence="1" id="KW-0560">Oxidoreductase</keyword>
<dbReference type="PANTHER" id="PTHR30041:SF4">
    <property type="entry name" value="ARSENATE REDUCTASE"/>
    <property type="match status" value="1"/>
</dbReference>
<proteinExistence type="predicted"/>
<dbReference type="PANTHER" id="PTHR30041">
    <property type="entry name" value="ARSENATE REDUCTASE"/>
    <property type="match status" value="1"/>
</dbReference>
<dbReference type="AlphaFoldDB" id="A0A6J7JK55"/>
<evidence type="ECO:0000256" key="1">
    <source>
        <dbReference type="ARBA" id="ARBA00023002"/>
    </source>
</evidence>
<protein>
    <submittedName>
        <fullName evidence="2">Unannotated protein</fullName>
    </submittedName>
</protein>
<dbReference type="InterPro" id="IPR036249">
    <property type="entry name" value="Thioredoxin-like_sf"/>
</dbReference>
<name>A0A6J7JK55_9ZZZZ</name>